<dbReference type="SMART" id="SM00066">
    <property type="entry name" value="GAL4"/>
    <property type="match status" value="1"/>
</dbReference>
<evidence type="ECO:0000256" key="3">
    <source>
        <dbReference type="ARBA" id="ARBA00023015"/>
    </source>
</evidence>
<evidence type="ECO:0000259" key="7">
    <source>
        <dbReference type="PROSITE" id="PS50048"/>
    </source>
</evidence>
<protein>
    <recommendedName>
        <fullName evidence="7">Zn(2)-C6 fungal-type domain-containing protein</fullName>
    </recommendedName>
</protein>
<accession>A0A086T7D1</accession>
<feature type="domain" description="Zn(2)-C6 fungal-type" evidence="7">
    <location>
        <begin position="18"/>
        <end position="46"/>
    </location>
</feature>
<dbReference type="Gene3D" id="4.10.240.10">
    <property type="entry name" value="Zn(2)-C6 fungal-type DNA-binding domain"/>
    <property type="match status" value="1"/>
</dbReference>
<feature type="compositionally biased region" description="Basic and acidic residues" evidence="6">
    <location>
        <begin position="256"/>
        <end position="266"/>
    </location>
</feature>
<gene>
    <name evidence="8" type="ORF">ACRE_039620</name>
</gene>
<evidence type="ECO:0000256" key="5">
    <source>
        <dbReference type="ARBA" id="ARBA00023242"/>
    </source>
</evidence>
<evidence type="ECO:0000313" key="9">
    <source>
        <dbReference type="Proteomes" id="UP000029964"/>
    </source>
</evidence>
<dbReference type="GO" id="GO:0000981">
    <property type="term" value="F:DNA-binding transcription factor activity, RNA polymerase II-specific"/>
    <property type="evidence" value="ECO:0007669"/>
    <property type="project" value="InterPro"/>
</dbReference>
<evidence type="ECO:0000256" key="1">
    <source>
        <dbReference type="ARBA" id="ARBA00022723"/>
    </source>
</evidence>
<organism evidence="8 9">
    <name type="scientific">Hapsidospora chrysogenum (strain ATCC 11550 / CBS 779.69 / DSM 880 / IAM 14645 / JCM 23072 / IMI 49137)</name>
    <name type="common">Acremonium chrysogenum</name>
    <dbReference type="NCBI Taxonomy" id="857340"/>
    <lineage>
        <taxon>Eukaryota</taxon>
        <taxon>Fungi</taxon>
        <taxon>Dikarya</taxon>
        <taxon>Ascomycota</taxon>
        <taxon>Pezizomycotina</taxon>
        <taxon>Sordariomycetes</taxon>
        <taxon>Hypocreomycetidae</taxon>
        <taxon>Hypocreales</taxon>
        <taxon>Bionectriaceae</taxon>
        <taxon>Hapsidospora</taxon>
    </lineage>
</organism>
<dbReference type="InterPro" id="IPR001138">
    <property type="entry name" value="Zn2Cys6_DnaBD"/>
</dbReference>
<keyword evidence="3" id="KW-0805">Transcription regulation</keyword>
<dbReference type="GO" id="GO:0008270">
    <property type="term" value="F:zinc ion binding"/>
    <property type="evidence" value="ECO:0007669"/>
    <property type="project" value="InterPro"/>
</dbReference>
<dbReference type="HOGENOM" id="CLU_008362_0_0_1"/>
<comment type="caution">
    <text evidence="8">The sequence shown here is derived from an EMBL/GenBank/DDBJ whole genome shotgun (WGS) entry which is preliminary data.</text>
</comment>
<evidence type="ECO:0000256" key="2">
    <source>
        <dbReference type="ARBA" id="ARBA00022833"/>
    </source>
</evidence>
<keyword evidence="1" id="KW-0479">Metal-binding</keyword>
<evidence type="ECO:0000256" key="4">
    <source>
        <dbReference type="ARBA" id="ARBA00023163"/>
    </source>
</evidence>
<proteinExistence type="predicted"/>
<keyword evidence="5" id="KW-0539">Nucleus</keyword>
<evidence type="ECO:0000256" key="6">
    <source>
        <dbReference type="SAM" id="MobiDB-lite"/>
    </source>
</evidence>
<dbReference type="EMBL" id="JPKY01000035">
    <property type="protein sequence ID" value="KFH45263.1"/>
    <property type="molecule type" value="Genomic_DNA"/>
</dbReference>
<dbReference type="PANTHER" id="PTHR47660">
    <property type="entry name" value="TRANSCRIPTION FACTOR WITH C2H2 AND ZN(2)-CYS(6) DNA BINDING DOMAIN (EUROFUNG)-RELATED-RELATED"/>
    <property type="match status" value="1"/>
</dbReference>
<dbReference type="STRING" id="857340.A0A086T7D1"/>
<reference evidence="9" key="1">
    <citation type="journal article" date="2014" name="Genome Announc.">
        <title>Genome sequence and annotation of Acremonium chrysogenum, producer of the beta-lactam antibiotic cephalosporin C.</title>
        <authorList>
            <person name="Terfehr D."/>
            <person name="Dahlmann T.A."/>
            <person name="Specht T."/>
            <person name="Zadra I."/>
            <person name="Kuernsteiner H."/>
            <person name="Kueck U."/>
        </authorList>
    </citation>
    <scope>NUCLEOTIDE SEQUENCE [LARGE SCALE GENOMIC DNA]</scope>
    <source>
        <strain evidence="9">ATCC 11550 / CBS 779.69 / DSM 880 / IAM 14645 / JCM 23072 / IMI 49137</strain>
    </source>
</reference>
<dbReference type="Pfam" id="PF00172">
    <property type="entry name" value="Zn_clus"/>
    <property type="match status" value="1"/>
</dbReference>
<keyword evidence="4" id="KW-0804">Transcription</keyword>
<keyword evidence="9" id="KW-1185">Reference proteome</keyword>
<dbReference type="OrthoDB" id="40579at2759"/>
<dbReference type="CDD" id="cd00067">
    <property type="entry name" value="GAL4"/>
    <property type="match status" value="1"/>
</dbReference>
<feature type="region of interest" description="Disordered" evidence="6">
    <location>
        <begin position="247"/>
        <end position="277"/>
    </location>
</feature>
<dbReference type="AlphaFoldDB" id="A0A086T7D1"/>
<dbReference type="Proteomes" id="UP000029964">
    <property type="component" value="Unassembled WGS sequence"/>
</dbReference>
<name>A0A086T7D1_HAPC1</name>
<sequence>MEATSNTAGGASSASPIACEQCSKAKTGCDKKVPCSRCIEKGLDCVPRTARRQSKSLRRREQTLPHNYDFAGPVPYRNWDYLTLPPPFGFVGETIATNYYPVGADNEQAMFLQRTDFHPSFGQSRCSSFVEFKPCFGMVSPDQEENPNGMQLFPFVDVGCWDYPLPPDSGPFTVVPSNEGARSLYGSVDTMSSLSDASLGMLSPPATTSPLSPNIDHRRPSVMPLNGHSQPAAEFPTHALTIQPHESLGSLSCDMSRNDRRQRDSTSPRNSRPLRKRYDRADDWNALRLHINRSEHKYPTFDTSAKITNGSRCLLIDAASELLMCASTNTYPETANEQGQVWSPHALGDNFLPAVSALDFFVRVYLFEHVYHYWAEQCGCFDINDLAARRTTSPLALLMIAKGASLVLQEDAQCLSVCFSEASLTALAQNLLQSGLDTAILHYAFLSVSMGLWSGQPRFTKDSIALGITLSAVSSLAYIPNDQEADSSLPKKMLEQQEILDAAAQPSILRAPTCHLSELDVIWKHWAQREIKSRAFYNWVLLDQEASIFYDRNTSISINNMRYALPSPEVLWTARDSAAWSRAVATRTSPTSSDVRMLPPTQPSLAELYWQLKQCDIPCGDCLSERHLRLLLYPILALIHHVRQVTRLCFSQSRPSSLHEHGEGMREPRILLQQWYQISLAQDQRQHQHAGDAESSRLNLTLYHFLWLNTVADFELVEGYVYNDSSNKDPDVHRCIDDPVEARHHGAWALRLLRGMSPERRPRWWALAVYRATLILWAGSHATNTFRSTVEYQQHPEPFPFPMSLATPATRGAQTPAPFGTSSASVLMGDDTPLAHHHQTPELEASLCAELGPQHLPREPGEILELGIAIIETSGAVTPMGEEVLGKLRRAVELGNKPSSTGYNA</sequence>
<dbReference type="PROSITE" id="PS50048">
    <property type="entry name" value="ZN2_CY6_FUNGAL_2"/>
    <property type="match status" value="1"/>
</dbReference>
<dbReference type="PROSITE" id="PS00463">
    <property type="entry name" value="ZN2_CY6_FUNGAL_1"/>
    <property type="match status" value="1"/>
</dbReference>
<keyword evidence="2" id="KW-0862">Zinc</keyword>
<dbReference type="InterPro" id="IPR036864">
    <property type="entry name" value="Zn2-C6_fun-type_DNA-bd_sf"/>
</dbReference>
<dbReference type="SUPFAM" id="SSF57701">
    <property type="entry name" value="Zn2/Cys6 DNA-binding domain"/>
    <property type="match status" value="1"/>
</dbReference>
<evidence type="ECO:0000313" key="8">
    <source>
        <dbReference type="EMBL" id="KFH45263.1"/>
    </source>
</evidence>